<protein>
    <submittedName>
        <fullName evidence="8">Alcohol dehydrogenase</fullName>
    </submittedName>
</protein>
<dbReference type="SMART" id="SM00829">
    <property type="entry name" value="PKS_ER"/>
    <property type="match status" value="1"/>
</dbReference>
<dbReference type="RefSeq" id="WP_043751381.1">
    <property type="nucleotide sequence ID" value="NZ_AQQX01000007.1"/>
</dbReference>
<evidence type="ECO:0000313" key="9">
    <source>
        <dbReference type="Proteomes" id="UP000030004"/>
    </source>
</evidence>
<dbReference type="EMBL" id="AQQX01000007">
    <property type="protein sequence ID" value="KGM47850.1"/>
    <property type="molecule type" value="Genomic_DNA"/>
</dbReference>
<dbReference type="InterPro" id="IPR020843">
    <property type="entry name" value="ER"/>
</dbReference>
<dbReference type="InterPro" id="IPR013149">
    <property type="entry name" value="ADH-like_C"/>
</dbReference>
<evidence type="ECO:0000256" key="5">
    <source>
        <dbReference type="ARBA" id="ARBA00023027"/>
    </source>
</evidence>
<comment type="caution">
    <text evidence="8">The sequence shown here is derived from an EMBL/GenBank/DDBJ whole genome shotgun (WGS) entry which is preliminary data.</text>
</comment>
<dbReference type="FunFam" id="3.40.50.720:FF:000003">
    <property type="entry name" value="S-(hydroxymethyl)glutathione dehydrogenase"/>
    <property type="match status" value="1"/>
</dbReference>
<dbReference type="CDD" id="cd08279">
    <property type="entry name" value="Zn_ADH_class_III"/>
    <property type="match status" value="1"/>
</dbReference>
<dbReference type="InterPro" id="IPR002328">
    <property type="entry name" value="ADH_Zn_CS"/>
</dbReference>
<dbReference type="GO" id="GO:0008270">
    <property type="term" value="F:zinc ion binding"/>
    <property type="evidence" value="ECO:0007669"/>
    <property type="project" value="InterPro"/>
</dbReference>
<dbReference type="InterPro" id="IPR011032">
    <property type="entry name" value="GroES-like_sf"/>
</dbReference>
<keyword evidence="3 6" id="KW-0862">Zinc</keyword>
<dbReference type="STRING" id="1461694.ATO9_16205"/>
<dbReference type="PANTHER" id="PTHR43880">
    <property type="entry name" value="ALCOHOL DEHYDROGENASE"/>
    <property type="match status" value="1"/>
</dbReference>
<keyword evidence="9" id="KW-1185">Reference proteome</keyword>
<evidence type="ECO:0000256" key="2">
    <source>
        <dbReference type="ARBA" id="ARBA00022723"/>
    </source>
</evidence>
<comment type="cofactor">
    <cofactor evidence="1 6">
        <name>Zn(2+)</name>
        <dbReference type="ChEBI" id="CHEBI:29105"/>
    </cofactor>
</comment>
<evidence type="ECO:0000256" key="1">
    <source>
        <dbReference type="ARBA" id="ARBA00001947"/>
    </source>
</evidence>
<keyword evidence="5" id="KW-0520">NAD</keyword>
<organism evidence="8 9">
    <name type="scientific">Pseudooceanicola atlanticus</name>
    <dbReference type="NCBI Taxonomy" id="1461694"/>
    <lineage>
        <taxon>Bacteria</taxon>
        <taxon>Pseudomonadati</taxon>
        <taxon>Pseudomonadota</taxon>
        <taxon>Alphaproteobacteria</taxon>
        <taxon>Rhodobacterales</taxon>
        <taxon>Paracoccaceae</taxon>
        <taxon>Pseudooceanicola</taxon>
    </lineage>
</organism>
<dbReference type="GO" id="GO:0046294">
    <property type="term" value="P:formaldehyde catabolic process"/>
    <property type="evidence" value="ECO:0007669"/>
    <property type="project" value="TreeGrafter"/>
</dbReference>
<name>A0A0A0EC98_9RHOB</name>
<accession>A0A0A0EC98</accession>
<gene>
    <name evidence="8" type="ORF">ATO9_16205</name>
</gene>
<dbReference type="SUPFAM" id="SSF51735">
    <property type="entry name" value="NAD(P)-binding Rossmann-fold domains"/>
    <property type="match status" value="1"/>
</dbReference>
<dbReference type="PANTHER" id="PTHR43880:SF12">
    <property type="entry name" value="ALCOHOL DEHYDROGENASE CLASS-3"/>
    <property type="match status" value="1"/>
</dbReference>
<keyword evidence="4" id="KW-0560">Oxidoreductase</keyword>
<evidence type="ECO:0000256" key="3">
    <source>
        <dbReference type="ARBA" id="ARBA00022833"/>
    </source>
</evidence>
<sequence length="361" mass="38480">MKAAVVWKHGDPITIEDVTVFKPKNREVLVNTAYAGICHSDLHIHDGTYPHPLPYIPGHEASGIVEAVGEDVTYVKPGDHVVGCLSVFCGTCSQCVTGHPNLCESTDIKLPWGAARRYSLNGEVLHQSSSLSAFAEQMLVHENAVVKIDPEIPLDRAALVGCGVLTGVGAVIHAAEVEPGATVVVIGCGGVGLSVISGARIAGAGRIIAVDMLDSKLELAKTLGATDVINAGKEDPVAKVIEMTDGGVQYSFEALGLKPTAEQAFAMLRMGGTATILGMFKPGEKLELEASFFIKDRKIQGSSMGSNRFRVDIPNLLNFYQQGRLDLDHLISSRIDLSEINEAFANLKSGAPVRQLIDFRL</sequence>
<dbReference type="Gene3D" id="3.90.180.10">
    <property type="entry name" value="Medium-chain alcohol dehydrogenases, catalytic domain"/>
    <property type="match status" value="1"/>
</dbReference>
<proteinExistence type="inferred from homology"/>
<dbReference type="Proteomes" id="UP000030004">
    <property type="component" value="Unassembled WGS sequence"/>
</dbReference>
<dbReference type="InterPro" id="IPR013154">
    <property type="entry name" value="ADH-like_N"/>
</dbReference>
<dbReference type="eggNOG" id="COG1062">
    <property type="taxonomic scope" value="Bacteria"/>
</dbReference>
<dbReference type="SUPFAM" id="SSF50129">
    <property type="entry name" value="GroES-like"/>
    <property type="match status" value="2"/>
</dbReference>
<dbReference type="Gene3D" id="3.40.50.720">
    <property type="entry name" value="NAD(P)-binding Rossmann-like Domain"/>
    <property type="match status" value="1"/>
</dbReference>
<dbReference type="PROSITE" id="PS00059">
    <property type="entry name" value="ADH_ZINC"/>
    <property type="match status" value="1"/>
</dbReference>
<keyword evidence="2 6" id="KW-0479">Metal-binding</keyword>
<dbReference type="Pfam" id="PF00107">
    <property type="entry name" value="ADH_zinc_N"/>
    <property type="match status" value="1"/>
</dbReference>
<comment type="similarity">
    <text evidence="6">Belongs to the zinc-containing alcohol dehydrogenase family.</text>
</comment>
<dbReference type="InterPro" id="IPR036291">
    <property type="entry name" value="NAD(P)-bd_dom_sf"/>
</dbReference>
<dbReference type="GO" id="GO:0005829">
    <property type="term" value="C:cytosol"/>
    <property type="evidence" value="ECO:0007669"/>
    <property type="project" value="TreeGrafter"/>
</dbReference>
<dbReference type="GO" id="GO:0051903">
    <property type="term" value="F:S-(hydroxymethyl)glutathione dehydrogenase [NAD(P)+] activity"/>
    <property type="evidence" value="ECO:0007669"/>
    <property type="project" value="TreeGrafter"/>
</dbReference>
<evidence type="ECO:0000313" key="8">
    <source>
        <dbReference type="EMBL" id="KGM47850.1"/>
    </source>
</evidence>
<dbReference type="Pfam" id="PF08240">
    <property type="entry name" value="ADH_N"/>
    <property type="match status" value="1"/>
</dbReference>
<dbReference type="AlphaFoldDB" id="A0A0A0EC98"/>
<dbReference type="OrthoDB" id="9770544at2"/>
<feature type="domain" description="Enoyl reductase (ER)" evidence="7">
    <location>
        <begin position="10"/>
        <end position="357"/>
    </location>
</feature>
<reference evidence="8 9" key="1">
    <citation type="journal article" date="2015" name="Antonie Van Leeuwenhoek">
        <title>Pseudooceanicola atlanticus gen. nov. sp. nov., isolated from surface seawater of the Atlantic Ocean and reclassification of Oceanicola batsensis, Oceanicola marinus, Oceanicola nitratireducens, Oceanicola nanhaiensis, Oceanicola antarcticus and Oceanicola flagellatus, as Pseudooceanicola batsensis comb. nov., Pseudooceanicola marinus comb. nov., Pseudooceanicola nitratireducens comb. nov., Pseudooceanicola nanhaiensis comb. nov., Pseudooceanicola antarcticus comb. nov., and Pseudooceanicola flagellatus comb. nov.</title>
        <authorList>
            <person name="Lai Q."/>
            <person name="Li G."/>
            <person name="Liu X."/>
            <person name="Du Y."/>
            <person name="Sun F."/>
            <person name="Shao Z."/>
        </authorList>
    </citation>
    <scope>NUCLEOTIDE SEQUENCE [LARGE SCALE GENOMIC DNA]</scope>
    <source>
        <strain evidence="8 9">22II-s11g</strain>
    </source>
</reference>
<evidence type="ECO:0000256" key="4">
    <source>
        <dbReference type="ARBA" id="ARBA00023002"/>
    </source>
</evidence>
<evidence type="ECO:0000256" key="6">
    <source>
        <dbReference type="RuleBase" id="RU361277"/>
    </source>
</evidence>
<evidence type="ECO:0000259" key="7">
    <source>
        <dbReference type="SMART" id="SM00829"/>
    </source>
</evidence>